<dbReference type="GO" id="GO:1901238">
    <property type="term" value="F:ABC-type tungstate transporter activity"/>
    <property type="evidence" value="ECO:0007669"/>
    <property type="project" value="UniProtKB-EC"/>
</dbReference>
<keyword evidence="3" id="KW-0500">Molybdenum</keyword>
<protein>
    <recommendedName>
        <fullName evidence="9">Molybdate/tungstate import ATP-binding protein WtpC</fullName>
        <ecNumber evidence="8">7.3.2.6</ecNumber>
    </recommendedName>
</protein>
<name>A0A5D5AI70_9EURY</name>
<evidence type="ECO:0000256" key="7">
    <source>
        <dbReference type="ARBA" id="ARBA00038781"/>
    </source>
</evidence>
<dbReference type="SUPFAM" id="SSF52540">
    <property type="entry name" value="P-loop containing nucleoside triphosphate hydrolases"/>
    <property type="match status" value="1"/>
</dbReference>
<evidence type="ECO:0000313" key="14">
    <source>
        <dbReference type="Proteomes" id="UP000324104"/>
    </source>
</evidence>
<comment type="function">
    <text evidence="11">Part of the ABC transporter complex WtpABC involved in molybdate/tungstate import. Responsible for energy coupling to the transport system.</text>
</comment>
<accession>A0A5D5AI70</accession>
<evidence type="ECO:0000256" key="2">
    <source>
        <dbReference type="ARBA" id="ARBA00022448"/>
    </source>
</evidence>
<evidence type="ECO:0000256" key="3">
    <source>
        <dbReference type="ARBA" id="ARBA00022505"/>
    </source>
</evidence>
<evidence type="ECO:0000256" key="8">
    <source>
        <dbReference type="ARBA" id="ARBA00039025"/>
    </source>
</evidence>
<keyword evidence="4" id="KW-0547">Nucleotide-binding</keyword>
<comment type="similarity">
    <text evidence="6">Belongs to the ABC transporter superfamily. Sulfate/tungstate importer (TC 3.A.1.6) family.</text>
</comment>
<dbReference type="PANTHER" id="PTHR42781">
    <property type="entry name" value="SPERMIDINE/PUTRESCINE IMPORT ATP-BINDING PROTEIN POTA"/>
    <property type="match status" value="1"/>
</dbReference>
<dbReference type="InterPro" id="IPR003439">
    <property type="entry name" value="ABC_transporter-like_ATP-bd"/>
</dbReference>
<evidence type="ECO:0000259" key="12">
    <source>
        <dbReference type="PROSITE" id="PS50893"/>
    </source>
</evidence>
<keyword evidence="5 13" id="KW-0067">ATP-binding</keyword>
<dbReference type="Gene3D" id="3.40.50.300">
    <property type="entry name" value="P-loop containing nucleotide triphosphate hydrolases"/>
    <property type="match status" value="1"/>
</dbReference>
<feature type="domain" description="ABC transporter" evidence="12">
    <location>
        <begin position="4"/>
        <end position="234"/>
    </location>
</feature>
<proteinExistence type="inferred from homology"/>
<dbReference type="SUPFAM" id="SSF50331">
    <property type="entry name" value="MOP-like"/>
    <property type="match status" value="1"/>
</dbReference>
<dbReference type="SMART" id="SM00382">
    <property type="entry name" value="AAA"/>
    <property type="match status" value="1"/>
</dbReference>
<evidence type="ECO:0000256" key="4">
    <source>
        <dbReference type="ARBA" id="ARBA00022741"/>
    </source>
</evidence>
<dbReference type="InterPro" id="IPR027417">
    <property type="entry name" value="P-loop_NTPase"/>
</dbReference>
<comment type="catalytic activity">
    <reaction evidence="10">
        <text>tungstate(in) + ATP + H2O = tungstate(out) + ADP + phosphate + H(+)</text>
        <dbReference type="Rhea" id="RHEA:35027"/>
        <dbReference type="ChEBI" id="CHEBI:15377"/>
        <dbReference type="ChEBI" id="CHEBI:15378"/>
        <dbReference type="ChEBI" id="CHEBI:30616"/>
        <dbReference type="ChEBI" id="CHEBI:43474"/>
        <dbReference type="ChEBI" id="CHEBI:46502"/>
        <dbReference type="ChEBI" id="CHEBI:456216"/>
        <dbReference type="EC" id="7.3.2.6"/>
    </reaction>
</comment>
<reference evidence="13 14" key="1">
    <citation type="submission" date="2019-08" db="EMBL/GenBank/DDBJ databases">
        <title>Archaea genome.</title>
        <authorList>
            <person name="Kajale S."/>
            <person name="Shouche Y."/>
            <person name="Deshpande N."/>
            <person name="Sharma A."/>
        </authorList>
    </citation>
    <scope>NUCLEOTIDE SEQUENCE [LARGE SCALE GENOMIC DNA]</scope>
    <source>
        <strain evidence="13 14">ESP3B_9</strain>
    </source>
</reference>
<dbReference type="Proteomes" id="UP000324104">
    <property type="component" value="Unassembled WGS sequence"/>
</dbReference>
<dbReference type="InterPro" id="IPR013611">
    <property type="entry name" value="Transp-assoc_OB_typ2"/>
</dbReference>
<dbReference type="Pfam" id="PF08402">
    <property type="entry name" value="TOBE_2"/>
    <property type="match status" value="1"/>
</dbReference>
<evidence type="ECO:0000256" key="10">
    <source>
        <dbReference type="ARBA" id="ARBA00047936"/>
    </source>
</evidence>
<dbReference type="InterPro" id="IPR008995">
    <property type="entry name" value="Mo/tungstate-bd_C_term_dom"/>
</dbReference>
<dbReference type="Pfam" id="PF00005">
    <property type="entry name" value="ABC_tran"/>
    <property type="match status" value="1"/>
</dbReference>
<evidence type="ECO:0000256" key="6">
    <source>
        <dbReference type="ARBA" id="ARBA00038307"/>
    </source>
</evidence>
<comment type="caution">
    <text evidence="13">The sequence shown here is derived from an EMBL/GenBank/DDBJ whole genome shotgun (WGS) entry which is preliminary data.</text>
</comment>
<dbReference type="GO" id="GO:0043190">
    <property type="term" value="C:ATP-binding cassette (ABC) transporter complex"/>
    <property type="evidence" value="ECO:0007669"/>
    <property type="project" value="InterPro"/>
</dbReference>
<dbReference type="InterPro" id="IPR017871">
    <property type="entry name" value="ABC_transporter-like_CS"/>
</dbReference>
<evidence type="ECO:0000256" key="1">
    <source>
        <dbReference type="ARBA" id="ARBA00004202"/>
    </source>
</evidence>
<dbReference type="PANTHER" id="PTHR42781:SF4">
    <property type="entry name" value="SPERMIDINE_PUTRESCINE IMPORT ATP-BINDING PROTEIN POTA"/>
    <property type="match status" value="1"/>
</dbReference>
<dbReference type="AlphaFoldDB" id="A0A5D5AI70"/>
<comment type="subunit">
    <text evidence="7">The complex is composed of two ATP-binding proteins (WtpC), two transmembrane proteins (WtpB) and a solute-binding protein (WtpA).</text>
</comment>
<dbReference type="PROSITE" id="PS00211">
    <property type="entry name" value="ABC_TRANSPORTER_1"/>
    <property type="match status" value="1"/>
</dbReference>
<sequence>MTYLHIDNLTKRFGNLTAVQDVSFSVDEGEFVTVVGPSGCGKTTTLRMIAGLEEPTSGTIRIDGSDITSLPAYRRDIGVVFQDYALFPHKTVFENIAFGLKMRGEDEQTQREAVDEMLEIIDLEGYEDTYPHECSGGEQQRVAVARALAFDPDLVLMDEPLSNLDKKLRQSMRTELKRIQAETGVTTIYVTHNQTEALSMGDDIAVLNDGQLQQFDDPKRVYREPEAPFVADFLGQSSRVDGVLETPSRVDLGDGNSVAISERDGFTPGDEVAVFLRNELVSIATEQPSTGNVFEGIVTELDYQGGEVNYFVDVPSLDISVQVSTVVSQTDSFLEAGMDVWMQIDPSDVIYTRIDDQSRTEVSPAEAAVEQ</sequence>
<keyword evidence="14" id="KW-1185">Reference proteome</keyword>
<dbReference type="InterPro" id="IPR050093">
    <property type="entry name" value="ABC_SmlMolc_Importer"/>
</dbReference>
<dbReference type="InterPro" id="IPR003593">
    <property type="entry name" value="AAA+_ATPase"/>
</dbReference>
<gene>
    <name evidence="13" type="ORF">FYC77_16900</name>
</gene>
<dbReference type="EMBL" id="VTAW01000029">
    <property type="protein sequence ID" value="TYT60824.1"/>
    <property type="molecule type" value="Genomic_DNA"/>
</dbReference>
<evidence type="ECO:0000313" key="13">
    <source>
        <dbReference type="EMBL" id="TYT60824.1"/>
    </source>
</evidence>
<evidence type="ECO:0000256" key="11">
    <source>
        <dbReference type="ARBA" id="ARBA00057369"/>
    </source>
</evidence>
<evidence type="ECO:0000256" key="5">
    <source>
        <dbReference type="ARBA" id="ARBA00022840"/>
    </source>
</evidence>
<dbReference type="RefSeq" id="WP_149082670.1">
    <property type="nucleotide sequence ID" value="NZ_VTAW01000029.1"/>
</dbReference>
<organism evidence="13 14">
    <name type="scientific">Natrialba swarupiae</name>
    <dbReference type="NCBI Taxonomy" id="2448032"/>
    <lineage>
        <taxon>Archaea</taxon>
        <taxon>Methanobacteriati</taxon>
        <taxon>Methanobacteriota</taxon>
        <taxon>Stenosarchaea group</taxon>
        <taxon>Halobacteria</taxon>
        <taxon>Halobacteriales</taxon>
        <taxon>Natrialbaceae</taxon>
        <taxon>Natrialba</taxon>
    </lineage>
</organism>
<dbReference type="PROSITE" id="PS50893">
    <property type="entry name" value="ABC_TRANSPORTER_2"/>
    <property type="match status" value="1"/>
</dbReference>
<dbReference type="GO" id="GO:0005524">
    <property type="term" value="F:ATP binding"/>
    <property type="evidence" value="ECO:0007669"/>
    <property type="project" value="UniProtKB-KW"/>
</dbReference>
<evidence type="ECO:0000256" key="9">
    <source>
        <dbReference type="ARBA" id="ARBA00041133"/>
    </source>
</evidence>
<keyword evidence="2" id="KW-0813">Transport</keyword>
<dbReference type="GO" id="GO:0016887">
    <property type="term" value="F:ATP hydrolysis activity"/>
    <property type="evidence" value="ECO:0007669"/>
    <property type="project" value="InterPro"/>
</dbReference>
<dbReference type="EC" id="7.3.2.6" evidence="8"/>
<comment type="subcellular location">
    <subcellularLocation>
        <location evidence="1">Cell membrane</location>
        <topology evidence="1">Peripheral membrane protein</topology>
    </subcellularLocation>
</comment>
<dbReference type="FunFam" id="3.40.50.300:FF:000425">
    <property type="entry name" value="Probable ABC transporter, ATP-binding subunit"/>
    <property type="match status" value="1"/>
</dbReference>